<feature type="binding site" evidence="12">
    <location>
        <begin position="413"/>
        <end position="416"/>
    </location>
    <ligand>
        <name>FAD</name>
        <dbReference type="ChEBI" id="CHEBI:57692"/>
    </ligand>
</feature>
<evidence type="ECO:0000256" key="12">
    <source>
        <dbReference type="PIRSR" id="PIRSR000207-1"/>
    </source>
</evidence>
<keyword evidence="16" id="KW-1185">Reference proteome</keyword>
<evidence type="ECO:0000256" key="10">
    <source>
        <dbReference type="ARBA" id="ARBA00052219"/>
    </source>
</evidence>
<dbReference type="InterPro" id="IPR039261">
    <property type="entry name" value="FNR_nucleotide-bd"/>
</dbReference>
<evidence type="ECO:0000259" key="13">
    <source>
        <dbReference type="PROSITE" id="PS50902"/>
    </source>
</evidence>
<feature type="binding site" evidence="12">
    <location>
        <begin position="519"/>
        <end position="523"/>
    </location>
    <ligand>
        <name>NADP(+)</name>
        <dbReference type="ChEBI" id="CHEBI:58349"/>
    </ligand>
</feature>
<dbReference type="InterPro" id="IPR001433">
    <property type="entry name" value="OxRdtase_FAD/NAD-bd"/>
</dbReference>
<dbReference type="Gene3D" id="2.40.30.10">
    <property type="entry name" value="Translation factors"/>
    <property type="match status" value="1"/>
</dbReference>
<dbReference type="InterPro" id="IPR017927">
    <property type="entry name" value="FAD-bd_FR_type"/>
</dbReference>
<comment type="catalytic activity">
    <reaction evidence="10 11">
        <text>hydrogen sulfide + 3 NADP(+) + 3 H2O = sulfite + 3 NADPH + 4 H(+)</text>
        <dbReference type="Rhea" id="RHEA:13801"/>
        <dbReference type="ChEBI" id="CHEBI:15377"/>
        <dbReference type="ChEBI" id="CHEBI:15378"/>
        <dbReference type="ChEBI" id="CHEBI:17359"/>
        <dbReference type="ChEBI" id="CHEBI:29919"/>
        <dbReference type="ChEBI" id="CHEBI:57783"/>
        <dbReference type="ChEBI" id="CHEBI:58349"/>
        <dbReference type="EC" id="1.8.1.2"/>
    </reaction>
</comment>
<comment type="subunit">
    <text evidence="11">Alpha(8)-beta(8). The alpha component is a flavoprotein, the beta component is a hemoprotein.</text>
</comment>
<dbReference type="InterPro" id="IPR023173">
    <property type="entry name" value="NADPH_Cyt_P450_Rdtase_alpha"/>
</dbReference>
<dbReference type="SUPFAM" id="SSF52343">
    <property type="entry name" value="Ferredoxin reductase-like, C-terminal NADP-linked domain"/>
    <property type="match status" value="1"/>
</dbReference>
<evidence type="ECO:0000313" key="16">
    <source>
        <dbReference type="Proteomes" id="UP000070250"/>
    </source>
</evidence>
<keyword evidence="6 11" id="KW-0521">NADP</keyword>
<keyword evidence="5 11" id="KW-0274">FAD</keyword>
<dbReference type="InterPro" id="IPR010199">
    <property type="entry name" value="CysJ"/>
</dbReference>
<feature type="domain" description="Flavodoxin-like" evidence="13">
    <location>
        <begin position="49"/>
        <end position="187"/>
    </location>
</feature>
<evidence type="ECO:0000256" key="9">
    <source>
        <dbReference type="ARBA" id="ARBA00023192"/>
    </source>
</evidence>
<evidence type="ECO:0000256" key="6">
    <source>
        <dbReference type="ARBA" id="ARBA00022857"/>
    </source>
</evidence>
<feature type="binding site" evidence="12">
    <location>
        <position position="555"/>
    </location>
    <ligand>
        <name>NADP(+)</name>
        <dbReference type="ChEBI" id="CHEBI:58349"/>
    </ligand>
</feature>
<dbReference type="InterPro" id="IPR017938">
    <property type="entry name" value="Riboflavin_synthase-like_b-brl"/>
</dbReference>
<dbReference type="PROSITE" id="PS50902">
    <property type="entry name" value="FLAVODOXIN_LIKE"/>
    <property type="match status" value="1"/>
</dbReference>
<dbReference type="FunFam" id="3.40.50.80:FF:000001">
    <property type="entry name" value="NADPH--cytochrome P450 reductase 1"/>
    <property type="match status" value="1"/>
</dbReference>
<dbReference type="Pfam" id="PF00667">
    <property type="entry name" value="FAD_binding_1"/>
    <property type="match status" value="1"/>
</dbReference>
<dbReference type="PATRIC" id="fig|465721.4.peg.2374"/>
<evidence type="ECO:0000256" key="2">
    <source>
        <dbReference type="ARBA" id="ARBA00022605"/>
    </source>
</evidence>
<dbReference type="AlphaFoldDB" id="A0A127FDE6"/>
<dbReference type="Gene3D" id="3.40.50.360">
    <property type="match status" value="1"/>
</dbReference>
<dbReference type="Pfam" id="PF00175">
    <property type="entry name" value="NAD_binding_1"/>
    <property type="match status" value="1"/>
</dbReference>
<dbReference type="Gene3D" id="1.20.990.10">
    <property type="entry name" value="NADPH-cytochrome p450 Reductase, Chain A, domain 3"/>
    <property type="match status" value="1"/>
</dbReference>
<comment type="pathway">
    <text evidence="11">Sulfur metabolism; hydrogen sulfide biosynthesis; hydrogen sulfide from sulfite (NADPH route): step 1/1.</text>
</comment>
<dbReference type="Proteomes" id="UP000070250">
    <property type="component" value="Chromosome"/>
</dbReference>
<feature type="domain" description="FAD-binding FR-type" evidence="14">
    <location>
        <begin position="225"/>
        <end position="442"/>
    </location>
</feature>
<dbReference type="PRINTS" id="PR00369">
    <property type="entry name" value="FLAVODOXIN"/>
</dbReference>
<dbReference type="GO" id="GO:0010181">
    <property type="term" value="F:FMN binding"/>
    <property type="evidence" value="ECO:0007669"/>
    <property type="project" value="InterPro"/>
</dbReference>
<keyword evidence="1 11" id="KW-0813">Transport</keyword>
<dbReference type="PROSITE" id="PS51384">
    <property type="entry name" value="FAD_FR"/>
    <property type="match status" value="1"/>
</dbReference>
<accession>A0A127FDE6</accession>
<dbReference type="GO" id="GO:0004783">
    <property type="term" value="F:sulfite reductase (NADPH) activity"/>
    <property type="evidence" value="ECO:0007669"/>
    <property type="project" value="UniProtKB-EC"/>
</dbReference>
<feature type="binding site" evidence="12">
    <location>
        <begin position="102"/>
        <end position="105"/>
    </location>
    <ligand>
        <name>FMN</name>
        <dbReference type="ChEBI" id="CHEBI:58210"/>
    </ligand>
</feature>
<feature type="binding site" evidence="12">
    <location>
        <begin position="513"/>
        <end position="514"/>
    </location>
    <ligand>
        <name>NADP(+)</name>
        <dbReference type="ChEBI" id="CHEBI:58349"/>
    </ligand>
</feature>
<dbReference type="InterPro" id="IPR008254">
    <property type="entry name" value="Flavodoxin/NO_synth"/>
</dbReference>
<dbReference type="PRINTS" id="PR00371">
    <property type="entry name" value="FPNCR"/>
</dbReference>
<dbReference type="PIRSF" id="PIRSF000207">
    <property type="entry name" value="SiR-FP_CysJ"/>
    <property type="match status" value="1"/>
</dbReference>
<dbReference type="GO" id="GO:0050660">
    <property type="term" value="F:flavin adenine dinucleotide binding"/>
    <property type="evidence" value="ECO:0007669"/>
    <property type="project" value="InterPro"/>
</dbReference>
<dbReference type="Gene3D" id="3.40.50.80">
    <property type="entry name" value="Nucleotide-binding domain of ferredoxin-NADP reductase (FNR) module"/>
    <property type="match status" value="1"/>
</dbReference>
<keyword evidence="3 11" id="KW-0285">Flavoprotein</keyword>
<keyword evidence="8 11" id="KW-0560">Oxidoreductase</keyword>
<feature type="binding site" evidence="12">
    <location>
        <begin position="380"/>
        <end position="383"/>
    </location>
    <ligand>
        <name>FAD</name>
        <dbReference type="ChEBI" id="CHEBI:57692"/>
    </ligand>
</feature>
<comment type="cofactor">
    <cofactor evidence="11 12">
        <name>FMN</name>
        <dbReference type="ChEBI" id="CHEBI:58210"/>
    </cofactor>
    <text evidence="11 12">Binds 1 FMN per subunit.</text>
</comment>
<feature type="binding site" evidence="12">
    <location>
        <begin position="138"/>
        <end position="147"/>
    </location>
    <ligand>
        <name>FMN</name>
        <dbReference type="ChEBI" id="CHEBI:58210"/>
    </ligand>
</feature>
<dbReference type="InterPro" id="IPR001709">
    <property type="entry name" value="Flavoprot_Pyr_Nucl_cyt_Rdtase"/>
</dbReference>
<evidence type="ECO:0000256" key="8">
    <source>
        <dbReference type="ARBA" id="ARBA00023002"/>
    </source>
</evidence>
<dbReference type="GO" id="GO:0019344">
    <property type="term" value="P:cysteine biosynthetic process"/>
    <property type="evidence" value="ECO:0007669"/>
    <property type="project" value="UniProtKB-KW"/>
</dbReference>
<dbReference type="CDD" id="cd06199">
    <property type="entry name" value="SiR"/>
    <property type="match status" value="1"/>
</dbReference>
<gene>
    <name evidence="15" type="ORF">ACG33_11125</name>
</gene>
<evidence type="ECO:0000256" key="3">
    <source>
        <dbReference type="ARBA" id="ARBA00022630"/>
    </source>
</evidence>
<keyword evidence="7 11" id="KW-0249">Electron transport</keyword>
<feature type="binding site" evidence="12">
    <location>
        <begin position="398"/>
        <end position="400"/>
    </location>
    <ligand>
        <name>FAD</name>
        <dbReference type="ChEBI" id="CHEBI:57692"/>
    </ligand>
</feature>
<dbReference type="InterPro" id="IPR003097">
    <property type="entry name" value="CysJ-like_FAD-binding"/>
</dbReference>
<protein>
    <recommendedName>
        <fullName evidence="11">Sulfite reductase [NADPH] flavoprotein alpha-component</fullName>
        <shortName evidence="11">SiR-FP</shortName>
        <ecNumber evidence="11">1.8.1.2</ecNumber>
    </recommendedName>
</protein>
<feature type="binding site" evidence="12">
    <location>
        <position position="593"/>
    </location>
    <ligand>
        <name>FAD</name>
        <dbReference type="ChEBI" id="CHEBI:57692"/>
    </ligand>
</feature>
<dbReference type="GO" id="GO:0005829">
    <property type="term" value="C:cytosol"/>
    <property type="evidence" value="ECO:0007669"/>
    <property type="project" value="TreeGrafter"/>
</dbReference>
<dbReference type="STRING" id="465721.ACG33_11125"/>
<evidence type="ECO:0000259" key="14">
    <source>
        <dbReference type="PROSITE" id="PS51384"/>
    </source>
</evidence>
<dbReference type="GO" id="GO:0070814">
    <property type="term" value="P:hydrogen sulfide biosynthetic process"/>
    <property type="evidence" value="ECO:0007669"/>
    <property type="project" value="UniProtKB-UniPathway"/>
</dbReference>
<evidence type="ECO:0000256" key="4">
    <source>
        <dbReference type="ARBA" id="ARBA00022643"/>
    </source>
</evidence>
<comment type="function">
    <text evidence="11">Component of the sulfite reductase complex that catalyzes the 6-electron reduction of sulfite to sulfide. This is one of several activities required for the biosynthesis of L-cysteine from sulfate. The flavoprotein component catalyzes the electron flow from NADPH -&gt; FAD -&gt; FMN to the hemoprotein component.</text>
</comment>
<keyword evidence="9 11" id="KW-0198">Cysteine biosynthesis</keyword>
<dbReference type="SUPFAM" id="SSF52218">
    <property type="entry name" value="Flavoproteins"/>
    <property type="match status" value="1"/>
</dbReference>
<keyword evidence="2 11" id="KW-0028">Amino-acid biosynthesis</keyword>
<evidence type="ECO:0000256" key="1">
    <source>
        <dbReference type="ARBA" id="ARBA00022448"/>
    </source>
</evidence>
<name>A0A127FDE6_STEDE</name>
<comment type="cofactor">
    <cofactor evidence="11 12">
        <name>FAD</name>
        <dbReference type="ChEBI" id="CHEBI:57692"/>
    </cofactor>
    <text evidence="11 12">Binds 1 FAD per subunit.</text>
</comment>
<feature type="binding site" evidence="12">
    <location>
        <position position="404"/>
    </location>
    <ligand>
        <name>FAD</name>
        <dbReference type="ChEBI" id="CHEBI:57692"/>
    </ligand>
</feature>
<evidence type="ECO:0000313" key="15">
    <source>
        <dbReference type="EMBL" id="AMN47641.1"/>
    </source>
</evidence>
<proteinExistence type="predicted"/>
<dbReference type="InterPro" id="IPR001094">
    <property type="entry name" value="Flavdoxin-like"/>
</dbReference>
<evidence type="ECO:0000256" key="7">
    <source>
        <dbReference type="ARBA" id="ARBA00022982"/>
    </source>
</evidence>
<dbReference type="EMBL" id="CP011971">
    <property type="protein sequence ID" value="AMN47641.1"/>
    <property type="molecule type" value="Genomic_DNA"/>
</dbReference>
<dbReference type="PANTHER" id="PTHR19384">
    <property type="entry name" value="NITRIC OXIDE SYNTHASE-RELATED"/>
    <property type="match status" value="1"/>
</dbReference>
<organism evidence="15 16">
    <name type="scientific">Steroidobacter denitrificans</name>
    <dbReference type="NCBI Taxonomy" id="465721"/>
    <lineage>
        <taxon>Bacteria</taxon>
        <taxon>Pseudomonadati</taxon>
        <taxon>Pseudomonadota</taxon>
        <taxon>Gammaproteobacteria</taxon>
        <taxon>Steroidobacterales</taxon>
        <taxon>Steroidobacteraceae</taxon>
        <taxon>Steroidobacter</taxon>
    </lineage>
</organism>
<sequence>MAADLRQLIARLDGSQRLWLSGYLAGSLAQAPAELATAPGSAPAGPPLATILYGSHSGNSESVAQQLGETLTRRGLSFRILDMLDCRKNHLQEASNVLVIVSTHGEGDPPERAVPLHELLHGRKAPRLDHVNYSVLALGDSSYERFCETGRQFDDRMQSLGAKRLHDRVECDVDFQAPAQRWVDAVADALAAAHPSAAPQATAFFAGSAGTERAASPIANAYTRKNPFLAPVLLNQRLTAGNSSKDVRHIELSIEGSNLHYEPGDALGIVPRNQAREVDAVLAALEFAAEQPVTVGGTETSLRQALLEHFEIGLLSRTFLDRYAKAVSAPALTRLLAAQQPEILQRYLHGRHLIDLIKEHPPQGLDASAFVQLLPPLAPRLYSLASSLQATPDEAHLTVSIVKYHSLGRQRQGVVSGWLGALEDEDAHAPIYLQRNPAFRLPASHDTPIIMIGPGTGVAPFRAFLAEREALGAQGANWLFFGDRNFHYDFLYQTEWLQWRKNGLLNRIDVAFSRDNERKQYVQHRMLEQGKELFAWLQEGAHLYVCGDAQSMAPDVDRVLHQIIEHHGALSSDQAVEQVLDLQRQRRYQKDVY</sequence>
<dbReference type="UniPathway" id="UPA00140">
    <property type="reaction ID" value="UER00207"/>
</dbReference>
<dbReference type="InterPro" id="IPR029039">
    <property type="entry name" value="Flavoprotein-like_sf"/>
</dbReference>
<evidence type="ECO:0000256" key="5">
    <source>
        <dbReference type="ARBA" id="ARBA00022827"/>
    </source>
</evidence>
<keyword evidence="4 11" id="KW-0288">FMN</keyword>
<dbReference type="PANTHER" id="PTHR19384:SF128">
    <property type="entry name" value="NADPH OXIDOREDUCTASE A"/>
    <property type="match status" value="1"/>
</dbReference>
<dbReference type="EC" id="1.8.1.2" evidence="11"/>
<dbReference type="SUPFAM" id="SSF63380">
    <property type="entry name" value="Riboflavin synthase domain-like"/>
    <property type="match status" value="1"/>
</dbReference>
<reference evidence="15 16" key="1">
    <citation type="submission" date="2015-06" db="EMBL/GenBank/DDBJ databases">
        <title>A Comprehensive Approach to Explore the Metabolic and Phylogenetic Diversity of Bacterial Steroid Degradation in the Environment: Testosterone as an Example.</title>
        <authorList>
            <person name="Yang F.-C."/>
            <person name="Chen Y.-L."/>
            <person name="Yu C.-P."/>
            <person name="Tang S.-L."/>
            <person name="Wang P.-H."/>
            <person name="Ismail W."/>
            <person name="Wang C.-H."/>
            <person name="Yang C.-Y."/>
            <person name="Chiang Y.-R."/>
        </authorList>
    </citation>
    <scope>NUCLEOTIDE SEQUENCE [LARGE SCALE GENOMIC DNA]</scope>
    <source>
        <strain evidence="15 16">DSM 18526</strain>
    </source>
</reference>
<evidence type="ECO:0000256" key="11">
    <source>
        <dbReference type="PIRNR" id="PIRNR000207"/>
    </source>
</evidence>
<dbReference type="KEGG" id="sdf:ACG33_11125"/>
<dbReference type="Pfam" id="PF00258">
    <property type="entry name" value="Flavodoxin_1"/>
    <property type="match status" value="1"/>
</dbReference>
<dbReference type="NCBIfam" id="TIGR01931">
    <property type="entry name" value="cysJ"/>
    <property type="match status" value="1"/>
</dbReference>